<organism evidence="1 2">
    <name type="scientific">Capnocytophaga cynodegmi</name>
    <dbReference type="NCBI Taxonomy" id="28189"/>
    <lineage>
        <taxon>Bacteria</taxon>
        <taxon>Pseudomonadati</taxon>
        <taxon>Bacteroidota</taxon>
        <taxon>Flavobacteriia</taxon>
        <taxon>Flavobacteriales</taxon>
        <taxon>Flavobacteriaceae</taxon>
        <taxon>Capnocytophaga</taxon>
    </lineage>
</organism>
<reference evidence="1 2" key="1">
    <citation type="submission" date="2015-01" db="EMBL/GenBank/DDBJ databases">
        <authorList>
            <person name="MANFREDI Pablo"/>
        </authorList>
    </citation>
    <scope>NUCLEOTIDE SEQUENCE [LARGE SCALE GENOMIC DNA]</scope>
    <source>
        <strain evidence="1 2">Ccy74</strain>
    </source>
</reference>
<evidence type="ECO:0000313" key="1">
    <source>
        <dbReference type="EMBL" id="CEN41456.1"/>
    </source>
</evidence>
<accession>A0A0B7HNZ0</accession>
<dbReference type="AlphaFoldDB" id="A0A0B7HNZ0"/>
<proteinExistence type="predicted"/>
<protein>
    <submittedName>
        <fullName evidence="1">Uncharacterized protein</fullName>
    </submittedName>
</protein>
<evidence type="ECO:0000313" key="2">
    <source>
        <dbReference type="Proteomes" id="UP000038083"/>
    </source>
</evidence>
<name>A0A0B7HNZ0_9FLAO</name>
<dbReference type="EMBL" id="CDOG01000067">
    <property type="protein sequence ID" value="CEN41456.1"/>
    <property type="molecule type" value="Genomic_DNA"/>
</dbReference>
<gene>
    <name evidence="1" type="ORF">CCYN74_70008</name>
</gene>
<sequence>MLYKEIQKNLNKKQVKFVKLDSMVRKRLSVERRSFKFC</sequence>
<dbReference type="Proteomes" id="UP000038083">
    <property type="component" value="Unassembled WGS sequence"/>
</dbReference>